<evidence type="ECO:0000313" key="2">
    <source>
        <dbReference type="Proteomes" id="UP000193411"/>
    </source>
</evidence>
<dbReference type="AlphaFoldDB" id="A0A1Y2HX64"/>
<dbReference type="PANTHER" id="PTHR46586:SF3">
    <property type="entry name" value="ANKYRIN REPEAT-CONTAINING PROTEIN"/>
    <property type="match status" value="1"/>
</dbReference>
<evidence type="ECO:0008006" key="3">
    <source>
        <dbReference type="Google" id="ProtNLM"/>
    </source>
</evidence>
<dbReference type="PANTHER" id="PTHR46586">
    <property type="entry name" value="ANKYRIN REPEAT-CONTAINING PROTEIN"/>
    <property type="match status" value="1"/>
</dbReference>
<keyword evidence="2" id="KW-1185">Reference proteome</keyword>
<protein>
    <recommendedName>
        <fullName evidence="3">Ankyrin repeat-containing domain protein</fullName>
    </recommendedName>
</protein>
<dbReference type="SUPFAM" id="SSF140860">
    <property type="entry name" value="Pseudo ankyrin repeat-like"/>
    <property type="match status" value="2"/>
</dbReference>
<gene>
    <name evidence="1" type="ORF">BCR44DRAFT_44996</name>
</gene>
<dbReference type="InterPro" id="IPR036770">
    <property type="entry name" value="Ankyrin_rpt-contain_sf"/>
</dbReference>
<name>A0A1Y2HX64_9FUNG</name>
<dbReference type="EMBL" id="MCFL01000008">
    <property type="protein sequence ID" value="ORZ38544.1"/>
    <property type="molecule type" value="Genomic_DNA"/>
</dbReference>
<sequence>MTPLALPLPLAELVLYYAPRVNHVTFNSISQVSRVLPRSLVPSAFLGLTLVVNGYLQCARPWTLLPKFSLTRLMQSLSPEDVVWLAQLLMPKLIQKHPTRPHNLLAWSFIDLATQHGILDALKLLHERAIPLPTAMILEKASHAGHIHVLEWLQDSIADFATVSDSKVGHAFRRAAQGGQQDVLSWWLDQRQFSADVIMSAAIGAAGIGHFGCVRELIQWTNGWEWGGDLFWRAASRGGNVDILDLAIQHDAPLPIESVKVMDIASIARHVHVLDWWFLNAPDLSLLYTHKALDEASQAGSLPVLNWWVRSGLELRFTPNALQEAVVNRHWDVVAWWQGLGVYKYIVNGEPSSVDAEELARNRLVTKDRITLASFGRLNWMRALCPLTAETPFDQVTHVQQVATMFGHVHILEAYKHLFDGDEDRNDERHDHDSLALKTAIRNGHRACIQWVAQNLSCVSFLEYEWVECAETAVECANLGIVVDLLSNPMIRRLLVGESGGISDLFVIACRNNKSDNATAILDFLFDQIGGCLSDSLTRSALKAGMEKDHLHVFQWWSSKDLHLLKETDSALFQDALLRGNEQIMDWFLNHGLQSSLDERKAIHHATIDSLIAKRSFPTLHWIAERHRLLNIAPKDKMLLANELRKKGLWNGPADFF</sequence>
<dbReference type="OrthoDB" id="543798at2759"/>
<dbReference type="InterPro" id="IPR052050">
    <property type="entry name" value="SecEffector_AnkRepeat"/>
</dbReference>
<reference evidence="1 2" key="1">
    <citation type="submission" date="2016-07" db="EMBL/GenBank/DDBJ databases">
        <title>Pervasive Adenine N6-methylation of Active Genes in Fungi.</title>
        <authorList>
            <consortium name="DOE Joint Genome Institute"/>
            <person name="Mondo S.J."/>
            <person name="Dannebaum R.O."/>
            <person name="Kuo R.C."/>
            <person name="Labutti K."/>
            <person name="Haridas S."/>
            <person name="Kuo A."/>
            <person name="Salamov A."/>
            <person name="Ahrendt S.R."/>
            <person name="Lipzen A."/>
            <person name="Sullivan W."/>
            <person name="Andreopoulos W.B."/>
            <person name="Clum A."/>
            <person name="Lindquist E."/>
            <person name="Daum C."/>
            <person name="Ramamoorthy G.K."/>
            <person name="Gryganskyi A."/>
            <person name="Culley D."/>
            <person name="Magnuson J.K."/>
            <person name="James T.Y."/>
            <person name="O'Malley M.A."/>
            <person name="Stajich J.E."/>
            <person name="Spatafora J.W."/>
            <person name="Visel A."/>
            <person name="Grigoriev I.V."/>
        </authorList>
    </citation>
    <scope>NUCLEOTIDE SEQUENCE [LARGE SCALE GENOMIC DNA]</scope>
    <source>
        <strain evidence="1 2">PL171</strain>
    </source>
</reference>
<comment type="caution">
    <text evidence="1">The sequence shown here is derived from an EMBL/GenBank/DDBJ whole genome shotgun (WGS) entry which is preliminary data.</text>
</comment>
<proteinExistence type="predicted"/>
<dbReference type="Gene3D" id="1.25.40.20">
    <property type="entry name" value="Ankyrin repeat-containing domain"/>
    <property type="match status" value="2"/>
</dbReference>
<evidence type="ECO:0000313" key="1">
    <source>
        <dbReference type="EMBL" id="ORZ38544.1"/>
    </source>
</evidence>
<dbReference type="Proteomes" id="UP000193411">
    <property type="component" value="Unassembled WGS sequence"/>
</dbReference>
<accession>A0A1Y2HX64</accession>
<organism evidence="1 2">
    <name type="scientific">Catenaria anguillulae PL171</name>
    <dbReference type="NCBI Taxonomy" id="765915"/>
    <lineage>
        <taxon>Eukaryota</taxon>
        <taxon>Fungi</taxon>
        <taxon>Fungi incertae sedis</taxon>
        <taxon>Blastocladiomycota</taxon>
        <taxon>Blastocladiomycetes</taxon>
        <taxon>Blastocladiales</taxon>
        <taxon>Catenariaceae</taxon>
        <taxon>Catenaria</taxon>
    </lineage>
</organism>